<evidence type="ECO:0000256" key="1">
    <source>
        <dbReference type="SAM" id="Phobius"/>
    </source>
</evidence>
<gene>
    <name evidence="2" type="ordered locus">PST_2879</name>
</gene>
<keyword evidence="1" id="KW-0472">Membrane</keyword>
<keyword evidence="1" id="KW-0812">Transmembrane</keyword>
<proteinExistence type="predicted"/>
<dbReference type="Proteomes" id="UP000000233">
    <property type="component" value="Chromosome"/>
</dbReference>
<dbReference type="KEGG" id="psa:PST_2879"/>
<dbReference type="HOGENOM" id="CLU_2882624_0_0_6"/>
<dbReference type="AlphaFoldDB" id="A4VNH4"/>
<reference evidence="2 3" key="1">
    <citation type="journal article" date="2008" name="Proc. Natl. Acad. Sci. U.S.A.">
        <title>Nitrogen fixation island and rhizosphere competence traits in the genome of root-associated Pseudomonas stutzeri A1501.</title>
        <authorList>
            <person name="Yan Y."/>
            <person name="Yang J."/>
            <person name="Dou Y."/>
            <person name="Chen M."/>
            <person name="Ping S."/>
            <person name="Peng J."/>
            <person name="Lu W."/>
            <person name="Zhang W."/>
            <person name="Yao Z."/>
            <person name="Li H."/>
            <person name="Liu W."/>
            <person name="He S."/>
            <person name="Geng L."/>
            <person name="Zhang X."/>
            <person name="Yang F."/>
            <person name="Yu H."/>
            <person name="Zhan Y."/>
            <person name="Li D."/>
            <person name="Lin Z."/>
            <person name="Wang Y."/>
            <person name="Elmerich C."/>
            <person name="Lin M."/>
            <person name="Jin Q."/>
        </authorList>
    </citation>
    <scope>NUCLEOTIDE SEQUENCE [LARGE SCALE GENOMIC DNA]</scope>
    <source>
        <strain evidence="2 3">A1501</strain>
    </source>
</reference>
<dbReference type="EMBL" id="CP000304">
    <property type="protein sequence ID" value="ABP80525.1"/>
    <property type="molecule type" value="Genomic_DNA"/>
</dbReference>
<feature type="transmembrane region" description="Helical" evidence="1">
    <location>
        <begin position="31"/>
        <end position="47"/>
    </location>
</feature>
<evidence type="ECO:0008006" key="4">
    <source>
        <dbReference type="Google" id="ProtNLM"/>
    </source>
</evidence>
<protein>
    <recommendedName>
        <fullName evidence="4">Membrane-bound O-acyltransferase family protein</fullName>
    </recommendedName>
</protein>
<dbReference type="eggNOG" id="COG1696">
    <property type="taxonomic scope" value="Bacteria"/>
</dbReference>
<name>A4VNH4_STUS1</name>
<sequence length="63" mass="7193">MLFNSMEFIAGFLPVVLLGFFLLTGSGRQRLAVTWLTVVSLVFYGWWNPVYVPLLVGSMLFNY</sequence>
<evidence type="ECO:0000313" key="2">
    <source>
        <dbReference type="EMBL" id="ABP80525.1"/>
    </source>
</evidence>
<keyword evidence="3" id="KW-1185">Reference proteome</keyword>
<organism evidence="2 3">
    <name type="scientific">Stutzerimonas stutzeri (strain A1501)</name>
    <name type="common">Pseudomonas stutzeri</name>
    <dbReference type="NCBI Taxonomy" id="379731"/>
    <lineage>
        <taxon>Bacteria</taxon>
        <taxon>Pseudomonadati</taxon>
        <taxon>Pseudomonadota</taxon>
        <taxon>Gammaproteobacteria</taxon>
        <taxon>Pseudomonadales</taxon>
        <taxon>Pseudomonadaceae</taxon>
        <taxon>Stutzerimonas</taxon>
    </lineage>
</organism>
<evidence type="ECO:0000313" key="3">
    <source>
        <dbReference type="Proteomes" id="UP000000233"/>
    </source>
</evidence>
<feature type="transmembrane region" description="Helical" evidence="1">
    <location>
        <begin position="6"/>
        <end position="24"/>
    </location>
</feature>
<keyword evidence="1" id="KW-1133">Transmembrane helix</keyword>
<accession>A4VNH4</accession>